<gene>
    <name evidence="1" type="ORF">Lalb_Chr18g0050121</name>
</gene>
<name>A0A6A4P1Q8_LUPAL</name>
<comment type="caution">
    <text evidence="1">The sequence shown here is derived from an EMBL/GenBank/DDBJ whole genome shotgun (WGS) entry which is preliminary data.</text>
</comment>
<dbReference type="EMBL" id="WOCE01000018">
    <property type="protein sequence ID" value="KAE9594094.1"/>
    <property type="molecule type" value="Genomic_DNA"/>
</dbReference>
<evidence type="ECO:0000313" key="2">
    <source>
        <dbReference type="Proteomes" id="UP000447434"/>
    </source>
</evidence>
<proteinExistence type="predicted"/>
<evidence type="ECO:0000313" key="1">
    <source>
        <dbReference type="EMBL" id="KAE9594094.1"/>
    </source>
</evidence>
<reference evidence="2" key="1">
    <citation type="journal article" date="2020" name="Nat. Commun.">
        <title>Genome sequence of the cluster root forming white lupin.</title>
        <authorList>
            <person name="Hufnagel B."/>
            <person name="Marques A."/>
            <person name="Soriano A."/>
            <person name="Marques L."/>
            <person name="Divol F."/>
            <person name="Doumas P."/>
            <person name="Sallet E."/>
            <person name="Mancinotti D."/>
            <person name="Carrere S."/>
            <person name="Marande W."/>
            <person name="Arribat S."/>
            <person name="Keller J."/>
            <person name="Huneau C."/>
            <person name="Blein T."/>
            <person name="Aime D."/>
            <person name="Laguerre M."/>
            <person name="Taylor J."/>
            <person name="Schubert V."/>
            <person name="Nelson M."/>
            <person name="Geu-Flores F."/>
            <person name="Crespi M."/>
            <person name="Gallardo-Guerrero K."/>
            <person name="Delaux P.-M."/>
            <person name="Salse J."/>
            <person name="Berges H."/>
            <person name="Guyot R."/>
            <person name="Gouzy J."/>
            <person name="Peret B."/>
        </authorList>
    </citation>
    <scope>NUCLEOTIDE SEQUENCE [LARGE SCALE GENOMIC DNA]</scope>
    <source>
        <strain evidence="2">cv. Amiga</strain>
    </source>
</reference>
<dbReference type="Proteomes" id="UP000447434">
    <property type="component" value="Chromosome 18"/>
</dbReference>
<accession>A0A6A4P1Q8</accession>
<sequence>MVFNLWDSCADLSSIVAIQIYIDDDSSQLNHPSRFSLLRYAGSIMLQLSFKL</sequence>
<protein>
    <submittedName>
        <fullName evidence="1">Uncharacterized protein</fullName>
    </submittedName>
</protein>
<organism evidence="1 2">
    <name type="scientific">Lupinus albus</name>
    <name type="common">White lupine</name>
    <name type="synonym">Lupinus termis</name>
    <dbReference type="NCBI Taxonomy" id="3870"/>
    <lineage>
        <taxon>Eukaryota</taxon>
        <taxon>Viridiplantae</taxon>
        <taxon>Streptophyta</taxon>
        <taxon>Embryophyta</taxon>
        <taxon>Tracheophyta</taxon>
        <taxon>Spermatophyta</taxon>
        <taxon>Magnoliopsida</taxon>
        <taxon>eudicotyledons</taxon>
        <taxon>Gunneridae</taxon>
        <taxon>Pentapetalae</taxon>
        <taxon>rosids</taxon>
        <taxon>fabids</taxon>
        <taxon>Fabales</taxon>
        <taxon>Fabaceae</taxon>
        <taxon>Papilionoideae</taxon>
        <taxon>50 kb inversion clade</taxon>
        <taxon>genistoids sensu lato</taxon>
        <taxon>core genistoids</taxon>
        <taxon>Genisteae</taxon>
        <taxon>Lupinus</taxon>
    </lineage>
</organism>
<dbReference type="AlphaFoldDB" id="A0A6A4P1Q8"/>
<keyword evidence="2" id="KW-1185">Reference proteome</keyword>